<protein>
    <recommendedName>
        <fullName evidence="1">Putative NrdI-like protein</fullName>
    </recommendedName>
</protein>
<dbReference type="GeneID" id="78357556"/>
<dbReference type="PANTHER" id="PTHR37297:SF1">
    <property type="entry name" value="PROTEIN NRDI"/>
    <property type="match status" value="1"/>
</dbReference>
<dbReference type="Proteomes" id="UP000254924">
    <property type="component" value="Unassembled WGS sequence"/>
</dbReference>
<accession>A0A380KF63</accession>
<sequence length="157" mass="17861">MQYIQVYYISLSGNTTDFLKRVNQYICANYGMELNIVNIKDKVKDGESIYFQATEPYFSFLPAYLEGGNGLDTGFTEILTTPLKEFIAYKENRKLCLGVVGSGNRNFNKQFCLTAYQYADTFGFPVIDEFELRGTNEDVGRIGDKMVAMINDREGVK</sequence>
<evidence type="ECO:0000313" key="2">
    <source>
        <dbReference type="EMBL" id="SUN63244.1"/>
    </source>
</evidence>
<evidence type="ECO:0000313" key="3">
    <source>
        <dbReference type="Proteomes" id="UP000254924"/>
    </source>
</evidence>
<dbReference type="InterPro" id="IPR029039">
    <property type="entry name" value="Flavoprotein-like_sf"/>
</dbReference>
<organism evidence="2 3">
    <name type="scientific">Streptococcus hyointestinalis</name>
    <dbReference type="NCBI Taxonomy" id="1337"/>
    <lineage>
        <taxon>Bacteria</taxon>
        <taxon>Bacillati</taxon>
        <taxon>Bacillota</taxon>
        <taxon>Bacilli</taxon>
        <taxon>Lactobacillales</taxon>
        <taxon>Streptococcaceae</taxon>
        <taxon>Streptococcus</taxon>
    </lineage>
</organism>
<dbReference type="EMBL" id="UHFN01000007">
    <property type="protein sequence ID" value="SUN63244.1"/>
    <property type="molecule type" value="Genomic_DNA"/>
</dbReference>
<dbReference type="NCBIfam" id="NF002714">
    <property type="entry name" value="PRK02551.1"/>
    <property type="match status" value="1"/>
</dbReference>
<dbReference type="SUPFAM" id="SSF52218">
    <property type="entry name" value="Flavoproteins"/>
    <property type="match status" value="1"/>
</dbReference>
<dbReference type="Pfam" id="PF07972">
    <property type="entry name" value="Flavodoxin_NdrI"/>
    <property type="match status" value="1"/>
</dbReference>
<dbReference type="GO" id="GO:0010181">
    <property type="term" value="F:FMN binding"/>
    <property type="evidence" value="ECO:0007669"/>
    <property type="project" value="InterPro"/>
</dbReference>
<proteinExistence type="predicted"/>
<dbReference type="RefSeq" id="WP_115270794.1">
    <property type="nucleotide sequence ID" value="NZ_JBNPNB010000080.1"/>
</dbReference>
<keyword evidence="3" id="KW-1185">Reference proteome</keyword>
<dbReference type="OrthoDB" id="350535at2"/>
<dbReference type="PIRSF" id="PIRSF005087">
    <property type="entry name" value="NrdI"/>
    <property type="match status" value="1"/>
</dbReference>
<dbReference type="AlphaFoldDB" id="A0A380KF63"/>
<reference evidence="2 3" key="1">
    <citation type="submission" date="2018-06" db="EMBL/GenBank/DDBJ databases">
        <authorList>
            <consortium name="Pathogen Informatics"/>
            <person name="Doyle S."/>
        </authorList>
    </citation>
    <scope>NUCLEOTIDE SEQUENCE [LARGE SCALE GENOMIC DNA]</scope>
    <source>
        <strain evidence="2 3">NCTC12224</strain>
    </source>
</reference>
<name>A0A380KF63_9STRE</name>
<dbReference type="PANTHER" id="PTHR37297">
    <property type="entry name" value="PROTEIN NRDI"/>
    <property type="match status" value="1"/>
</dbReference>
<gene>
    <name evidence="2" type="primary">nrdI_1</name>
    <name evidence="2" type="ORF">NCTC12224_02318</name>
</gene>
<dbReference type="InterPro" id="IPR004465">
    <property type="entry name" value="RNR_NrdI"/>
</dbReference>
<dbReference type="Gene3D" id="3.40.50.360">
    <property type="match status" value="1"/>
</dbReference>
<evidence type="ECO:0000256" key="1">
    <source>
        <dbReference type="ARBA" id="ARBA00017129"/>
    </source>
</evidence>